<feature type="chain" id="PRO_5012651214" evidence="1">
    <location>
        <begin position="25"/>
        <end position="165"/>
    </location>
</feature>
<evidence type="ECO:0000256" key="1">
    <source>
        <dbReference type="SAM" id="SignalP"/>
    </source>
</evidence>
<name>A0A286DEP7_9GAMM</name>
<keyword evidence="1" id="KW-0732">Signal</keyword>
<feature type="signal peptide" evidence="1">
    <location>
        <begin position="1"/>
        <end position="24"/>
    </location>
</feature>
<keyword evidence="3" id="KW-1185">Reference proteome</keyword>
<gene>
    <name evidence="2" type="ORF">SAMN06296416_11218</name>
</gene>
<organism evidence="2 3">
    <name type="scientific">Pseudoxanthomonas wuyuanensis</name>
    <dbReference type="NCBI Taxonomy" id="1073196"/>
    <lineage>
        <taxon>Bacteria</taxon>
        <taxon>Pseudomonadati</taxon>
        <taxon>Pseudomonadota</taxon>
        <taxon>Gammaproteobacteria</taxon>
        <taxon>Lysobacterales</taxon>
        <taxon>Lysobacteraceae</taxon>
        <taxon>Pseudoxanthomonas</taxon>
    </lineage>
</organism>
<dbReference type="RefSeq" id="WP_162125852.1">
    <property type="nucleotide sequence ID" value="NZ_PDWU01000016.1"/>
</dbReference>
<dbReference type="AlphaFoldDB" id="A0A286DEP7"/>
<dbReference type="EMBL" id="OCND01000012">
    <property type="protein sequence ID" value="SOD57095.1"/>
    <property type="molecule type" value="Genomic_DNA"/>
</dbReference>
<reference evidence="2 3" key="1">
    <citation type="submission" date="2017-09" db="EMBL/GenBank/DDBJ databases">
        <authorList>
            <person name="Ehlers B."/>
            <person name="Leendertz F.H."/>
        </authorList>
    </citation>
    <scope>NUCLEOTIDE SEQUENCE [LARGE SCALE GENOMIC DNA]</scope>
    <source>
        <strain evidence="2 3">CGMCC 1.10978</strain>
    </source>
</reference>
<evidence type="ECO:0000313" key="3">
    <source>
        <dbReference type="Proteomes" id="UP000219374"/>
    </source>
</evidence>
<accession>A0A286DEP7</accession>
<evidence type="ECO:0000313" key="2">
    <source>
        <dbReference type="EMBL" id="SOD57095.1"/>
    </source>
</evidence>
<sequence length="165" mass="17525">MRGWMLMCCVLLPLAACRQAPSEAATQAAMERTAGSKAAADGDVHKLTVRTGQGRMTLSGGNDMALPEAFPEDIYLPEGYRVRQVISMASATVVTVSVADGTASLMADAGAAMRERGWKQAASSGNANGAGLLIFEKDRRRAAMTFSTRGTADERVIQVQLTDKR</sequence>
<protein>
    <submittedName>
        <fullName evidence="2">Uncharacterized protein</fullName>
    </submittedName>
</protein>
<dbReference type="Proteomes" id="UP000219374">
    <property type="component" value="Unassembled WGS sequence"/>
</dbReference>
<proteinExistence type="predicted"/>